<name>A0A934P9K6_9STRE</name>
<reference evidence="1 2" key="1">
    <citation type="journal article" date="2021" name="Int. J. Syst. Evol. Microbiol.">
        <title>Streptococcus vicugnae sp. nov., isolated from faeces of alpacas (Vicugna pacos) and cattle (Bos taurus), Streptococcus zalophi sp. nov., and Streptococcus pacificus sp. nov., isolated from respiratory tract of California sea lions (Zalophus californianus).</title>
        <authorList>
            <person name="Volokhov D.V."/>
            <person name="Zagorodnyaya T.A."/>
            <person name="Shen Z."/>
            <person name="Blom J."/>
            <person name="Furtak V.A."/>
            <person name="Eisenberg T."/>
            <person name="Fan P."/>
            <person name="Jeong K.C."/>
            <person name="Gao Y."/>
            <person name="Zhang S."/>
            <person name="Amselle M."/>
        </authorList>
    </citation>
    <scope>NUCLEOTIDE SEQUENCE [LARGE SCALE GENOMIC DNA]</scope>
    <source>
        <strain evidence="2">CSL7508-lung</strain>
    </source>
</reference>
<evidence type="ECO:0000313" key="1">
    <source>
        <dbReference type="EMBL" id="MBJ8349489.1"/>
    </source>
</evidence>
<protein>
    <submittedName>
        <fullName evidence="1">Uncharacterized protein</fullName>
    </submittedName>
</protein>
<gene>
    <name evidence="1" type="ORF">JHK64_02425</name>
</gene>
<dbReference type="PROSITE" id="PS51257">
    <property type="entry name" value="PROKAR_LIPOPROTEIN"/>
    <property type="match status" value="1"/>
</dbReference>
<sequence length="352" mass="40464">MRKQWLSILVVFTVLIGLVACGTNQDQGSKSSSNNSNNPNIVHYDLEGENLGFTMVIPEESGIKFETTGDNKLLPQFLLTKEEKGEEIFTITGKVMSGFTENWNNAIEEEKDRDDYQIIEKSDTQNLEGYAFSKINKRYFVYLKFDEKRDKTHYLEILIKSNNDTSPFDIYQNEDVNKILGSIKVNPDYKAPEHDYVSDSRDILRMNQFESPDDNYDLRIENPDGSIYVNLFDKNENLETPDVSYNISVSQVTSNKSLEEVIADDYLVKEGKRTYSKGDFVDNVSVFQSEPYEVNVLGHKTQAISFYFEKDDIIYSASIDFGPDKEDLAKKLMTASIDNMTINEEELKNHFE</sequence>
<dbReference type="RefSeq" id="WP_199567413.1">
    <property type="nucleotide sequence ID" value="NZ_JAENBP010000002.1"/>
</dbReference>
<proteinExistence type="predicted"/>
<dbReference type="AlphaFoldDB" id="A0A934P9K6"/>
<dbReference type="Proteomes" id="UP000644875">
    <property type="component" value="Unassembled WGS sequence"/>
</dbReference>
<keyword evidence="2" id="KW-1185">Reference proteome</keyword>
<comment type="caution">
    <text evidence="1">The sequence shown here is derived from an EMBL/GenBank/DDBJ whole genome shotgun (WGS) entry which is preliminary data.</text>
</comment>
<organism evidence="1 2">
    <name type="scientific">Streptococcus zalophi</name>
    <dbReference type="NCBI Taxonomy" id="640031"/>
    <lineage>
        <taxon>Bacteria</taxon>
        <taxon>Bacillati</taxon>
        <taxon>Bacillota</taxon>
        <taxon>Bacilli</taxon>
        <taxon>Lactobacillales</taxon>
        <taxon>Streptococcaceae</taxon>
        <taxon>Streptococcus</taxon>
    </lineage>
</organism>
<dbReference type="EMBL" id="JAENBP010000002">
    <property type="protein sequence ID" value="MBJ8349489.1"/>
    <property type="molecule type" value="Genomic_DNA"/>
</dbReference>
<accession>A0A934P9K6</accession>
<evidence type="ECO:0000313" key="2">
    <source>
        <dbReference type="Proteomes" id="UP000644875"/>
    </source>
</evidence>